<dbReference type="InterPro" id="IPR018448">
    <property type="entry name" value="TatB"/>
</dbReference>
<keyword evidence="4" id="KW-0812">Transmembrane</keyword>
<dbReference type="NCBIfam" id="TIGR01410">
    <property type="entry name" value="tatB"/>
    <property type="match status" value="1"/>
</dbReference>
<keyword evidence="5" id="KW-0653">Protein transport</keyword>
<proteinExistence type="inferred from homology"/>
<feature type="compositionally biased region" description="Pro residues" evidence="9">
    <location>
        <begin position="167"/>
        <end position="183"/>
    </location>
</feature>
<dbReference type="PANTHER" id="PTHR33162:SF1">
    <property type="entry name" value="SEC-INDEPENDENT PROTEIN TRANSLOCASE PROTEIN TATA, CHLOROPLASTIC"/>
    <property type="match status" value="1"/>
</dbReference>
<dbReference type="PANTHER" id="PTHR33162">
    <property type="entry name" value="SEC-INDEPENDENT PROTEIN TRANSLOCASE PROTEIN TATA, CHLOROPLASTIC"/>
    <property type="match status" value="1"/>
</dbReference>
<name>A0A484U8I7_9ZZZZ</name>
<feature type="compositionally biased region" description="Low complexity" evidence="9">
    <location>
        <begin position="152"/>
        <end position="166"/>
    </location>
</feature>
<keyword evidence="3" id="KW-1003">Cell membrane</keyword>
<dbReference type="Pfam" id="PF02416">
    <property type="entry name" value="TatA_B_E"/>
    <property type="match status" value="1"/>
</dbReference>
<evidence type="ECO:0000256" key="6">
    <source>
        <dbReference type="ARBA" id="ARBA00022989"/>
    </source>
</evidence>
<feature type="compositionally biased region" description="Polar residues" evidence="9">
    <location>
        <begin position="70"/>
        <end position="83"/>
    </location>
</feature>
<evidence type="ECO:0000256" key="5">
    <source>
        <dbReference type="ARBA" id="ARBA00022927"/>
    </source>
</evidence>
<comment type="subcellular location">
    <subcellularLocation>
        <location evidence="1">Membrane</location>
        <topology evidence="1">Single-pass membrane protein</topology>
    </subcellularLocation>
</comment>
<accession>A0A484U8I7</accession>
<evidence type="ECO:0000256" key="7">
    <source>
        <dbReference type="ARBA" id="ARBA00023010"/>
    </source>
</evidence>
<keyword evidence="7" id="KW-0811">Translocation</keyword>
<dbReference type="HAMAP" id="MF_00237">
    <property type="entry name" value="TatB"/>
    <property type="match status" value="1"/>
</dbReference>
<keyword evidence="6" id="KW-1133">Transmembrane helix</keyword>
<keyword evidence="2" id="KW-0813">Transport</keyword>
<feature type="compositionally biased region" description="Low complexity" evidence="9">
    <location>
        <begin position="192"/>
        <end position="209"/>
    </location>
</feature>
<evidence type="ECO:0000256" key="1">
    <source>
        <dbReference type="ARBA" id="ARBA00004167"/>
    </source>
</evidence>
<reference evidence="10" key="1">
    <citation type="submission" date="2019-03" db="EMBL/GenBank/DDBJ databases">
        <authorList>
            <person name="Danneels B."/>
        </authorList>
    </citation>
    <scope>NUCLEOTIDE SEQUENCE</scope>
</reference>
<organism evidence="10">
    <name type="scientific">plant metagenome</name>
    <dbReference type="NCBI Taxonomy" id="1297885"/>
    <lineage>
        <taxon>unclassified sequences</taxon>
        <taxon>metagenomes</taxon>
        <taxon>organismal metagenomes</taxon>
    </lineage>
</organism>
<dbReference type="PRINTS" id="PR01506">
    <property type="entry name" value="TATBPROTEIN"/>
</dbReference>
<dbReference type="GO" id="GO:0043953">
    <property type="term" value="P:protein transport by the Tat complex"/>
    <property type="evidence" value="ECO:0007669"/>
    <property type="project" value="InterPro"/>
</dbReference>
<gene>
    <name evidence="10" type="ORF">RAN3_0266</name>
</gene>
<evidence type="ECO:0000256" key="9">
    <source>
        <dbReference type="SAM" id="MobiDB-lite"/>
    </source>
</evidence>
<dbReference type="AlphaFoldDB" id="A0A484U8I7"/>
<evidence type="ECO:0000256" key="2">
    <source>
        <dbReference type="ARBA" id="ARBA00022448"/>
    </source>
</evidence>
<evidence type="ECO:0000256" key="4">
    <source>
        <dbReference type="ARBA" id="ARBA00022692"/>
    </source>
</evidence>
<sequence length="209" mass="22046">MFDVSFTEMLVIGVIALIVIGPERLPKVARTVGHLLGRAQRYVSDVKTDIRREIELDELRKFKDQMQDAASSVQNSLRDTSASLRAPLDDLSRSFSDTSDAFRKDMEGTPGTTASPEAIQAPEDVPPLTTPGTPEDRGTPPSSVAGGASELPEPVRAPAAAQAQPVAPAPVTPLPPSPEPARPAEPAEAEAEPAQQARATPQTPNGSPT</sequence>
<dbReference type="GO" id="GO:0016020">
    <property type="term" value="C:membrane"/>
    <property type="evidence" value="ECO:0007669"/>
    <property type="project" value="UniProtKB-SubCell"/>
</dbReference>
<evidence type="ECO:0000256" key="3">
    <source>
        <dbReference type="ARBA" id="ARBA00022475"/>
    </source>
</evidence>
<dbReference type="EMBL" id="CAADIO010000007">
    <property type="protein sequence ID" value="VFR82949.1"/>
    <property type="molecule type" value="Genomic_DNA"/>
</dbReference>
<protein>
    <submittedName>
        <fullName evidence="10">Twin-arginine translocation protein TatB</fullName>
    </submittedName>
</protein>
<feature type="region of interest" description="Disordered" evidence="9">
    <location>
        <begin position="70"/>
        <end position="209"/>
    </location>
</feature>
<dbReference type="Gene3D" id="1.20.5.3310">
    <property type="match status" value="1"/>
</dbReference>
<evidence type="ECO:0000256" key="8">
    <source>
        <dbReference type="ARBA" id="ARBA00023136"/>
    </source>
</evidence>
<keyword evidence="8" id="KW-0472">Membrane</keyword>
<dbReference type="InterPro" id="IPR003369">
    <property type="entry name" value="TatA/B/E"/>
</dbReference>
<dbReference type="GO" id="GO:0008320">
    <property type="term" value="F:protein transmembrane transporter activity"/>
    <property type="evidence" value="ECO:0007669"/>
    <property type="project" value="InterPro"/>
</dbReference>
<evidence type="ECO:0000313" key="10">
    <source>
        <dbReference type="EMBL" id="VFR82949.1"/>
    </source>
</evidence>